<dbReference type="Pfam" id="PF08793">
    <property type="entry name" value="2C_adapt"/>
    <property type="match status" value="2"/>
</dbReference>
<feature type="compositionally biased region" description="Acidic residues" evidence="1">
    <location>
        <begin position="409"/>
        <end position="420"/>
    </location>
</feature>
<evidence type="ECO:0000313" key="4">
    <source>
        <dbReference type="Proteomes" id="UP001300502"/>
    </source>
</evidence>
<feature type="compositionally biased region" description="Polar residues" evidence="1">
    <location>
        <begin position="170"/>
        <end position="191"/>
    </location>
</feature>
<feature type="compositionally biased region" description="Polar residues" evidence="1">
    <location>
        <begin position="201"/>
        <end position="215"/>
    </location>
</feature>
<protein>
    <recommendedName>
        <fullName evidence="2">2-cysteine adaptor domain-containing protein</fullName>
    </recommendedName>
</protein>
<feature type="compositionally biased region" description="Basic and acidic residues" evidence="1">
    <location>
        <begin position="27"/>
        <end position="40"/>
    </location>
</feature>
<proteinExistence type="predicted"/>
<sequence length="420" mass="46812">MGRQPNTVINPNTGRPIRVDGPTFQKLSERDKSYALKAERSNPSTTINPHTNRAILRDGPTAQKLRQESSCYSPRSNKTTSMKECYEPFSAGDMGISGTREKASKKTSSSHHHHHHHHDSSSSHRSRHTSDIFDSSLPIILSDREEPVPRAAATRAQVVNNTRIAEPQAMESQADSFPMSSVTRASSTEAATSPPPHEHQQQYQNNIGIEDNNNYIRHYDATGRREDDTTSIVEESSPATDDSVPVEQADNNSVVQVTETSDDEVSSESRKPSTVSPPNGDHIQQVETTNDKWNRFQKVSPSQQQISLQPEEEEQVATSALQHQLSKQSFYVEIIEEEEKSPRQQSKGLVIEQISSPVTEPKPTHRSPSKELNTVRKNLFANVSPVVEQTEENRPPTTSRHTLSPGFSSDDEDDDCCSLM</sequence>
<comment type="caution">
    <text evidence="3">The sequence shown here is derived from an EMBL/GenBank/DDBJ whole genome shotgun (WGS) entry which is preliminary data.</text>
</comment>
<feature type="compositionally biased region" description="Polar residues" evidence="1">
    <location>
        <begin position="68"/>
        <end position="82"/>
    </location>
</feature>
<feature type="compositionally biased region" description="Polar residues" evidence="1">
    <location>
        <begin position="1"/>
        <end position="13"/>
    </location>
</feature>
<gene>
    <name evidence="3" type="ORF">GAYE_PCTG33G0912</name>
</gene>
<feature type="compositionally biased region" description="Polar residues" evidence="1">
    <location>
        <begin position="230"/>
        <end position="240"/>
    </location>
</feature>
<feature type="compositionally biased region" description="Basic residues" evidence="1">
    <location>
        <begin position="105"/>
        <end position="118"/>
    </location>
</feature>
<dbReference type="EMBL" id="JANCYU010000010">
    <property type="protein sequence ID" value="KAK4523022.1"/>
    <property type="molecule type" value="Genomic_DNA"/>
</dbReference>
<dbReference type="InterPro" id="IPR014901">
    <property type="entry name" value="2-cysteine_adaptor"/>
</dbReference>
<evidence type="ECO:0000259" key="2">
    <source>
        <dbReference type="Pfam" id="PF08793"/>
    </source>
</evidence>
<feature type="region of interest" description="Disordered" evidence="1">
    <location>
        <begin position="165"/>
        <end position="285"/>
    </location>
</feature>
<feature type="compositionally biased region" description="Polar residues" evidence="1">
    <location>
        <begin position="395"/>
        <end position="407"/>
    </location>
</feature>
<feature type="compositionally biased region" description="Polar residues" evidence="1">
    <location>
        <begin position="343"/>
        <end position="358"/>
    </location>
</feature>
<feature type="compositionally biased region" description="Basic and acidic residues" evidence="1">
    <location>
        <begin position="217"/>
        <end position="228"/>
    </location>
</feature>
<name>A0AAV9I444_9RHOD</name>
<keyword evidence="4" id="KW-1185">Reference proteome</keyword>
<evidence type="ECO:0000256" key="1">
    <source>
        <dbReference type="SAM" id="MobiDB-lite"/>
    </source>
</evidence>
<evidence type="ECO:0000313" key="3">
    <source>
        <dbReference type="EMBL" id="KAK4523022.1"/>
    </source>
</evidence>
<dbReference type="Proteomes" id="UP001300502">
    <property type="component" value="Unassembled WGS sequence"/>
</dbReference>
<feature type="domain" description="2-cysteine adaptor" evidence="2">
    <location>
        <begin position="42"/>
        <end position="68"/>
    </location>
</feature>
<accession>A0AAV9I444</accession>
<feature type="compositionally biased region" description="Polar residues" evidence="1">
    <location>
        <begin position="41"/>
        <end position="51"/>
    </location>
</feature>
<feature type="domain" description="2-cysteine adaptor" evidence="2">
    <location>
        <begin position="9"/>
        <end position="29"/>
    </location>
</feature>
<organism evidence="3 4">
    <name type="scientific">Galdieria yellowstonensis</name>
    <dbReference type="NCBI Taxonomy" id="3028027"/>
    <lineage>
        <taxon>Eukaryota</taxon>
        <taxon>Rhodophyta</taxon>
        <taxon>Bangiophyceae</taxon>
        <taxon>Galdieriales</taxon>
        <taxon>Galdieriaceae</taxon>
        <taxon>Galdieria</taxon>
    </lineage>
</organism>
<feature type="region of interest" description="Disordered" evidence="1">
    <location>
        <begin position="1"/>
        <end position="129"/>
    </location>
</feature>
<feature type="region of interest" description="Disordered" evidence="1">
    <location>
        <begin position="338"/>
        <end position="420"/>
    </location>
</feature>
<reference evidence="3 4" key="1">
    <citation type="submission" date="2022-07" db="EMBL/GenBank/DDBJ databases">
        <title>Genome-wide signatures of adaptation to extreme environments.</title>
        <authorList>
            <person name="Cho C.H."/>
            <person name="Yoon H.S."/>
        </authorList>
    </citation>
    <scope>NUCLEOTIDE SEQUENCE [LARGE SCALE GENOMIC DNA]</scope>
    <source>
        <strain evidence="3 4">108.79 E11</strain>
    </source>
</reference>
<dbReference type="AlphaFoldDB" id="A0AAV9I444"/>